<feature type="compositionally biased region" description="Low complexity" evidence="16">
    <location>
        <begin position="723"/>
        <end position="772"/>
    </location>
</feature>
<evidence type="ECO:0000256" key="3">
    <source>
        <dbReference type="ARBA" id="ARBA00007739"/>
    </source>
</evidence>
<evidence type="ECO:0000256" key="15">
    <source>
        <dbReference type="ARBA" id="ARBA00049902"/>
    </source>
</evidence>
<evidence type="ECO:0000256" key="14">
    <source>
        <dbReference type="ARBA" id="ARBA00034000"/>
    </source>
</evidence>
<dbReference type="RefSeq" id="WP_154454652.1">
    <property type="nucleotide sequence ID" value="NZ_BRXN01000018.1"/>
</dbReference>
<feature type="transmembrane region" description="Helical" evidence="17">
    <location>
        <begin position="21"/>
        <end position="51"/>
    </location>
</feature>
<keyword evidence="17" id="KW-0472">Membrane</keyword>
<evidence type="ECO:0000256" key="4">
    <source>
        <dbReference type="ARBA" id="ARBA00022525"/>
    </source>
</evidence>
<feature type="compositionally biased region" description="Low complexity" evidence="16">
    <location>
        <begin position="779"/>
        <end position="796"/>
    </location>
</feature>
<dbReference type="PANTHER" id="PTHR32282">
    <property type="entry name" value="BINDING PROTEIN TRANSPEPTIDASE, PUTATIVE-RELATED"/>
    <property type="match status" value="1"/>
</dbReference>
<dbReference type="PANTHER" id="PTHR32282:SF29">
    <property type="entry name" value="PENICILLIN-BINDING PROTEIN 1A"/>
    <property type="match status" value="1"/>
</dbReference>
<dbReference type="InterPro" id="IPR001264">
    <property type="entry name" value="Glyco_trans_51"/>
</dbReference>
<keyword evidence="10" id="KW-0133">Cell shape</keyword>
<keyword evidence="8" id="KW-0808">Transferase</keyword>
<dbReference type="GO" id="GO:0006508">
    <property type="term" value="P:proteolysis"/>
    <property type="evidence" value="ECO:0007669"/>
    <property type="project" value="UniProtKB-KW"/>
</dbReference>
<dbReference type="Gene3D" id="3.40.710.10">
    <property type="entry name" value="DD-peptidase/beta-lactamase superfamily"/>
    <property type="match status" value="1"/>
</dbReference>
<comment type="similarity">
    <text evidence="2">In the C-terminal section; belongs to the transpeptidase family.</text>
</comment>
<dbReference type="EMBL" id="VUNP01000010">
    <property type="protein sequence ID" value="MST53485.1"/>
    <property type="molecule type" value="Genomic_DNA"/>
</dbReference>
<dbReference type="GO" id="GO:0030288">
    <property type="term" value="C:outer membrane-bounded periplasmic space"/>
    <property type="evidence" value="ECO:0007669"/>
    <property type="project" value="TreeGrafter"/>
</dbReference>
<dbReference type="GO" id="GO:0005576">
    <property type="term" value="C:extracellular region"/>
    <property type="evidence" value="ECO:0007669"/>
    <property type="project" value="UniProtKB-SubCell"/>
</dbReference>
<keyword evidence="9" id="KW-0378">Hydrolase</keyword>
<comment type="similarity">
    <text evidence="3">In the N-terminal section; belongs to the glycosyltransferase 51 family.</text>
</comment>
<dbReference type="NCBIfam" id="TIGR02074">
    <property type="entry name" value="PBP_1a_fam"/>
    <property type="match status" value="1"/>
</dbReference>
<keyword evidence="11" id="KW-0573">Peptidoglycan synthesis</keyword>
<accession>A0A6N7WNP7</accession>
<keyword evidence="17" id="KW-0812">Transmembrane</keyword>
<evidence type="ECO:0000256" key="11">
    <source>
        <dbReference type="ARBA" id="ARBA00022984"/>
    </source>
</evidence>
<gene>
    <name evidence="20" type="ORF">FYJ82_03480</name>
</gene>
<dbReference type="GO" id="GO:0008955">
    <property type="term" value="F:peptidoglycan glycosyltransferase activity"/>
    <property type="evidence" value="ECO:0007669"/>
    <property type="project" value="UniProtKB-EC"/>
</dbReference>
<keyword evidence="4" id="KW-0964">Secreted</keyword>
<keyword evidence="5" id="KW-0121">Carboxypeptidase</keyword>
<feature type="domain" description="Penicillin-binding protein transpeptidase" evidence="18">
    <location>
        <begin position="347"/>
        <end position="641"/>
    </location>
</feature>
<feature type="domain" description="Glycosyl transferase family 51" evidence="19">
    <location>
        <begin position="75"/>
        <end position="251"/>
    </location>
</feature>
<evidence type="ECO:0000256" key="13">
    <source>
        <dbReference type="ARBA" id="ARBA00023316"/>
    </source>
</evidence>
<organism evidence="20 21">
    <name type="scientific">Streptococcus alactolyticus</name>
    <dbReference type="NCBI Taxonomy" id="29389"/>
    <lineage>
        <taxon>Bacteria</taxon>
        <taxon>Bacillati</taxon>
        <taxon>Bacillota</taxon>
        <taxon>Bacilli</taxon>
        <taxon>Lactobacillales</taxon>
        <taxon>Streptococcaceae</taxon>
        <taxon>Streptococcus</taxon>
    </lineage>
</organism>
<evidence type="ECO:0000256" key="8">
    <source>
        <dbReference type="ARBA" id="ARBA00022679"/>
    </source>
</evidence>
<dbReference type="InterPro" id="IPR001460">
    <property type="entry name" value="PCN-bd_Tpept"/>
</dbReference>
<dbReference type="GO" id="GO:0009252">
    <property type="term" value="P:peptidoglycan biosynthetic process"/>
    <property type="evidence" value="ECO:0007669"/>
    <property type="project" value="UniProtKB-KW"/>
</dbReference>
<comment type="caution">
    <text evidence="20">The sequence shown here is derived from an EMBL/GenBank/DDBJ whole genome shotgun (WGS) entry which is preliminary data.</text>
</comment>
<evidence type="ECO:0000259" key="18">
    <source>
        <dbReference type="Pfam" id="PF00905"/>
    </source>
</evidence>
<dbReference type="AlphaFoldDB" id="A0A6N7WNP7"/>
<evidence type="ECO:0000313" key="20">
    <source>
        <dbReference type="EMBL" id="MST53485.1"/>
    </source>
</evidence>
<comment type="subcellular location">
    <subcellularLocation>
        <location evidence="1">Secreted</location>
    </subcellularLocation>
</comment>
<dbReference type="InterPro" id="IPR050396">
    <property type="entry name" value="Glycosyltr_51/Transpeptidase"/>
</dbReference>
<evidence type="ECO:0000256" key="9">
    <source>
        <dbReference type="ARBA" id="ARBA00022801"/>
    </source>
</evidence>
<dbReference type="SUPFAM" id="SSF53955">
    <property type="entry name" value="Lysozyme-like"/>
    <property type="match status" value="1"/>
</dbReference>
<dbReference type="GO" id="GO:0008658">
    <property type="term" value="F:penicillin binding"/>
    <property type="evidence" value="ECO:0007669"/>
    <property type="project" value="InterPro"/>
</dbReference>
<dbReference type="GO" id="GO:0008360">
    <property type="term" value="P:regulation of cell shape"/>
    <property type="evidence" value="ECO:0007669"/>
    <property type="project" value="UniProtKB-KW"/>
</dbReference>
<evidence type="ECO:0000256" key="10">
    <source>
        <dbReference type="ARBA" id="ARBA00022960"/>
    </source>
</evidence>
<proteinExistence type="inferred from homology"/>
<dbReference type="GO" id="GO:0009002">
    <property type="term" value="F:serine-type D-Ala-D-Ala carboxypeptidase activity"/>
    <property type="evidence" value="ECO:0007669"/>
    <property type="project" value="UniProtKB-EC"/>
</dbReference>
<dbReference type="InterPro" id="IPR023346">
    <property type="entry name" value="Lysozyme-like_dom_sf"/>
</dbReference>
<keyword evidence="12" id="KW-0511">Multifunctional enzyme</keyword>
<feature type="compositionally biased region" description="Low complexity" evidence="16">
    <location>
        <begin position="684"/>
        <end position="715"/>
    </location>
</feature>
<evidence type="ECO:0000256" key="5">
    <source>
        <dbReference type="ARBA" id="ARBA00022645"/>
    </source>
</evidence>
<evidence type="ECO:0000256" key="17">
    <source>
        <dbReference type="SAM" id="Phobius"/>
    </source>
</evidence>
<dbReference type="Pfam" id="PF00905">
    <property type="entry name" value="Transpeptidase"/>
    <property type="match status" value="1"/>
</dbReference>
<keyword evidence="13" id="KW-0961">Cell wall biogenesis/degradation</keyword>
<dbReference type="SUPFAM" id="SSF56601">
    <property type="entry name" value="beta-lactamase/transpeptidase-like"/>
    <property type="match status" value="1"/>
</dbReference>
<reference evidence="20 21" key="1">
    <citation type="submission" date="2019-08" db="EMBL/GenBank/DDBJ databases">
        <title>In-depth cultivation of the pig gut microbiome towards novel bacterial diversity and tailored functional studies.</title>
        <authorList>
            <person name="Wylensek D."/>
            <person name="Hitch T.C.A."/>
            <person name="Clavel T."/>
        </authorList>
    </citation>
    <scope>NUCLEOTIDE SEQUENCE [LARGE SCALE GENOMIC DNA]</scope>
    <source>
        <strain evidence="20 21">BL-178-WT-3A</strain>
    </source>
</reference>
<evidence type="ECO:0000313" key="21">
    <source>
        <dbReference type="Proteomes" id="UP000471052"/>
    </source>
</evidence>
<evidence type="ECO:0000256" key="6">
    <source>
        <dbReference type="ARBA" id="ARBA00022670"/>
    </source>
</evidence>
<sequence>MTIKQKQNTKKRANRNSKDTVLRVIKYGLITFVTLVIVGVIAGAGLFFYYVSSAPKLSESKLSSTNSSLIYDSNNNLIANLGSEKRESVSTEDIPLNLVNAITSIEDKRFFKHRGIDIYRIFGAAWNNFTRSGTQGGSTLDQQLIKLAYFSTNESDQTLKRKAQEAWLALQMERKYTKEEILTFYINKVYMGNGSYGMLTAAKSYYGKDLKDLSIAQLALLAGLPQAPSQYNPYTNPDAAQNRRDTVLSQMYEDGDISKEEYQTAIATPVTDGLQPLTETSSYDDYLDNYIKEVIEEVKDETGQDIYSAGLKVYTNVDTDVQKYLWNVYNTDYYVSYPDSDLQVASTIIDVNTGKVIAQLGARNQDTTVSLGTNQAVLTDRDWGSTMKPITDYAPAIEDGIYTSTAATTSDTKYYWPGTSTQLYNWDRQYYGNMTIQTAIQQSRNVPAVRALEAVGLNNAKKFLEGLGIYYPQLYYSNAISSSTSDSNEKYGASSLKMAAAYAAFANGGTYYKPQYVNKIEFNDGTSQTFETSGTRAMKETTAYMMTSMLKTVLTYGTGTTASIPGLYQAGKTGTSNYSDEELEEIEQTTGIYNSAVGTMAPDELFVGYTTQYSMAVWTGYKDRMTPIYGSGLNVAAEVYKAMQSYLNEKYGSGSKNFTQPSGVYTSGGYVYLKGANNNSSASSSLSSVYSNLYGSNSSSSEDQTSTEVSSSTDSSDNDDNTSDSNSTSNNPSVSTPDAITDANNSYNNNNSYTTPNNNTTSDANSTTTDVDNGARARSNSTTSQNNSDNTATTGQ</sequence>
<dbReference type="Proteomes" id="UP000471052">
    <property type="component" value="Unassembled WGS sequence"/>
</dbReference>
<dbReference type="InterPro" id="IPR036950">
    <property type="entry name" value="PBP_transglycosylase"/>
</dbReference>
<dbReference type="Pfam" id="PF00912">
    <property type="entry name" value="Transgly"/>
    <property type="match status" value="1"/>
</dbReference>
<comment type="catalytic activity">
    <reaction evidence="14">
        <text>Preferential cleavage: (Ac)2-L-Lys-D-Ala-|-D-Ala. Also transpeptidation of peptidyl-alanyl moieties that are N-acyl substituents of D-alanine.</text>
        <dbReference type="EC" id="3.4.16.4"/>
    </reaction>
</comment>
<name>A0A6N7WNP7_STRAY</name>
<evidence type="ECO:0000256" key="7">
    <source>
        <dbReference type="ARBA" id="ARBA00022676"/>
    </source>
</evidence>
<dbReference type="NCBIfam" id="NF038272">
    <property type="entry name" value="strep_PBP1A"/>
    <property type="match status" value="1"/>
</dbReference>
<dbReference type="GO" id="GO:0071555">
    <property type="term" value="P:cell wall organization"/>
    <property type="evidence" value="ECO:0007669"/>
    <property type="project" value="UniProtKB-KW"/>
</dbReference>
<dbReference type="Gene3D" id="1.10.3810.10">
    <property type="entry name" value="Biosynthetic peptidoglycan transglycosylase-like"/>
    <property type="match status" value="1"/>
</dbReference>
<evidence type="ECO:0000256" key="1">
    <source>
        <dbReference type="ARBA" id="ARBA00004613"/>
    </source>
</evidence>
<keyword evidence="6" id="KW-0645">Protease</keyword>
<comment type="catalytic activity">
    <reaction evidence="15">
        <text>[GlcNAc-(1-&gt;4)-Mur2Ac(oyl-L-Ala-gamma-D-Glu-L-Lys-D-Ala-D-Ala)](n)-di-trans,octa-cis-undecaprenyl diphosphate + beta-D-GlcNAc-(1-&gt;4)-Mur2Ac(oyl-L-Ala-gamma-D-Glu-L-Lys-D-Ala-D-Ala)-di-trans,octa-cis-undecaprenyl diphosphate = [GlcNAc-(1-&gt;4)-Mur2Ac(oyl-L-Ala-gamma-D-Glu-L-Lys-D-Ala-D-Ala)](n+1)-di-trans,octa-cis-undecaprenyl diphosphate + di-trans,octa-cis-undecaprenyl diphosphate + H(+)</text>
        <dbReference type="Rhea" id="RHEA:23708"/>
        <dbReference type="Rhea" id="RHEA-COMP:9602"/>
        <dbReference type="Rhea" id="RHEA-COMP:9603"/>
        <dbReference type="ChEBI" id="CHEBI:15378"/>
        <dbReference type="ChEBI" id="CHEBI:58405"/>
        <dbReference type="ChEBI" id="CHEBI:60033"/>
        <dbReference type="ChEBI" id="CHEBI:78435"/>
        <dbReference type="EC" id="2.4.99.28"/>
    </reaction>
</comment>
<protein>
    <submittedName>
        <fullName evidence="20">PBP1A family penicillin-binding protein</fullName>
    </submittedName>
</protein>
<evidence type="ECO:0000256" key="16">
    <source>
        <dbReference type="SAM" id="MobiDB-lite"/>
    </source>
</evidence>
<evidence type="ECO:0000259" key="19">
    <source>
        <dbReference type="Pfam" id="PF00912"/>
    </source>
</evidence>
<feature type="region of interest" description="Disordered" evidence="16">
    <location>
        <begin position="684"/>
        <end position="796"/>
    </location>
</feature>
<dbReference type="FunFam" id="1.10.3810.10:FF:000001">
    <property type="entry name" value="Penicillin-binding protein 1A"/>
    <property type="match status" value="1"/>
</dbReference>
<dbReference type="OrthoDB" id="9766909at2"/>
<keyword evidence="7" id="KW-0328">Glycosyltransferase</keyword>
<keyword evidence="17" id="KW-1133">Transmembrane helix</keyword>
<evidence type="ECO:0000256" key="12">
    <source>
        <dbReference type="ARBA" id="ARBA00023268"/>
    </source>
</evidence>
<evidence type="ECO:0000256" key="2">
    <source>
        <dbReference type="ARBA" id="ARBA00007090"/>
    </source>
</evidence>
<dbReference type="InterPro" id="IPR012338">
    <property type="entry name" value="Beta-lactam/transpept-like"/>
</dbReference>